<dbReference type="Gene3D" id="3.30.830.10">
    <property type="entry name" value="Metalloenzyme, LuxS/M16 peptidase-like"/>
    <property type="match status" value="4"/>
</dbReference>
<dbReference type="RefSeq" id="WP_178372051.1">
    <property type="nucleotide sequence ID" value="NZ_FQVB01000070.1"/>
</dbReference>
<dbReference type="InterPro" id="IPR011249">
    <property type="entry name" value="Metalloenz_LuxS/M16"/>
</dbReference>
<proteinExistence type="inferred from homology"/>
<dbReference type="GO" id="GO:0046872">
    <property type="term" value="F:metal ion binding"/>
    <property type="evidence" value="ECO:0007669"/>
    <property type="project" value="InterPro"/>
</dbReference>
<dbReference type="InterPro" id="IPR011765">
    <property type="entry name" value="Pept_M16_N"/>
</dbReference>
<dbReference type="SUPFAM" id="SSF63411">
    <property type="entry name" value="LuxS/MPP-like metallohydrolase"/>
    <property type="match status" value="4"/>
</dbReference>
<dbReference type="PANTHER" id="PTHR11851:SF49">
    <property type="entry name" value="MITOCHONDRIAL-PROCESSING PEPTIDASE SUBUNIT ALPHA"/>
    <property type="match status" value="1"/>
</dbReference>
<feature type="domain" description="Peptidase M16 C-terminal" evidence="3">
    <location>
        <begin position="218"/>
        <end position="394"/>
    </location>
</feature>
<feature type="domain" description="Peptidase M16 C-terminal" evidence="3">
    <location>
        <begin position="646"/>
        <end position="824"/>
    </location>
</feature>
<dbReference type="STRING" id="1121391.SAMN02745206_03753"/>
<name>A0A1M5J9F4_9BACT</name>
<dbReference type="GO" id="GO:0006508">
    <property type="term" value="P:proteolysis"/>
    <property type="evidence" value="ECO:0007669"/>
    <property type="project" value="UniProtKB-KW"/>
</dbReference>
<reference evidence="5" key="1">
    <citation type="submission" date="2016-11" db="EMBL/GenBank/DDBJ databases">
        <authorList>
            <person name="Varghese N."/>
            <person name="Submissions S."/>
        </authorList>
    </citation>
    <scope>NUCLEOTIDE SEQUENCE [LARGE SCALE GENOMIC DNA]</scope>
    <source>
        <strain evidence="5">DSM 9756</strain>
    </source>
</reference>
<dbReference type="Pfam" id="PF00675">
    <property type="entry name" value="Peptidase_M16"/>
    <property type="match status" value="2"/>
</dbReference>
<sequence>MHLRRMVFQAALLLVIGLLVTFPCPAGQAPEAPDSREAPFLERFLESKPGDTFAVFNNGLTLLVRSIPDSQVVSARVYVRAGSIYEGDHMGAGLSHYLEHVVAGGTTRSFSEEEARRRLERMGGASNAYTSHDRTVYYITTTAAHWEESLDLLLSYVTECSLAEQEVVREKAVIQQEIRMGENDPGRVLWKLFMQTAYRIHPVRHPVIGYEDVFVRRTREDLQAYYRARYQPQHLVVAVAGPVDPDRVLAFVGERVGKMPRGEAPPVVLPSEPAPLGRRWAEKRLPLARMVQAMVGFRSVPLAHEDLYAMDVLAILMGDGRTGRLHQRLKERENLVLSVGAFNWTPAYLPGQWVVSMSLAPENWPAVLEPLQEELRAVGYKKVSRSELEKAKKKVIADHIFGKETAEEMASSLASSYFDTGDPYFDEHYVEKVRQVTREDVLRVARRYLVPEAMTVAAVLPVSTPYETTPAPLASTPKDKGPSLVRLDNGLRVLLLEDHRLPVVTLQLYGMGGLLLEGPGQEGLAAFTASLLTAGTKKRSKLEIAQALEEVGGSLASGSQSNTYSVTSKVLSDDVDLAVDILADVITNPVFPPEEIRKKKEETLLAIKRRDENWQMELVRLFKEHYFTRHPYRHDRLGTPESVAAFTRDQVLDFYEKMVAPPSSVLAIYGDFDREKLLKRLDKALGSWKRPQPAIPNLPRETQPLQGSRVVERRTDKTSLGLFVGTGGLDLRDPRRPVLDVLDAALSGIGYPGGRLHEALRGGTNNLVYVVHAFPFYGLNGGFFGVITQTTLDNAGRVEQIVLEKLEGLTREEMSPAELERAKDMVLTMHALDLEGLDARAQSAAVNEALGLGFDYDRRYPDLVRKVTARDVLELARDLFSGRLIVRTLPRKPAQALPLDAPRPRHP</sequence>
<evidence type="ECO:0000259" key="3">
    <source>
        <dbReference type="Pfam" id="PF05193"/>
    </source>
</evidence>
<dbReference type="Proteomes" id="UP000184076">
    <property type="component" value="Unassembled WGS sequence"/>
</dbReference>
<keyword evidence="4" id="KW-0378">Hydrolase</keyword>
<organism evidence="4 5">
    <name type="scientific">Desulfacinum infernum DSM 9756</name>
    <dbReference type="NCBI Taxonomy" id="1121391"/>
    <lineage>
        <taxon>Bacteria</taxon>
        <taxon>Pseudomonadati</taxon>
        <taxon>Thermodesulfobacteriota</taxon>
        <taxon>Syntrophobacteria</taxon>
        <taxon>Syntrophobacterales</taxon>
        <taxon>Syntrophobacteraceae</taxon>
        <taxon>Desulfacinum</taxon>
    </lineage>
</organism>
<dbReference type="PANTHER" id="PTHR11851">
    <property type="entry name" value="METALLOPROTEASE"/>
    <property type="match status" value="1"/>
</dbReference>
<protein>
    <submittedName>
        <fullName evidence="4">Zinc protease</fullName>
    </submittedName>
</protein>
<dbReference type="InterPro" id="IPR007863">
    <property type="entry name" value="Peptidase_M16_C"/>
</dbReference>
<dbReference type="GO" id="GO:0008233">
    <property type="term" value="F:peptidase activity"/>
    <property type="evidence" value="ECO:0007669"/>
    <property type="project" value="UniProtKB-KW"/>
</dbReference>
<evidence type="ECO:0000256" key="1">
    <source>
        <dbReference type="ARBA" id="ARBA00007261"/>
    </source>
</evidence>
<dbReference type="EMBL" id="FQVB01000070">
    <property type="protein sequence ID" value="SHG37197.1"/>
    <property type="molecule type" value="Genomic_DNA"/>
</dbReference>
<evidence type="ECO:0000259" key="2">
    <source>
        <dbReference type="Pfam" id="PF00675"/>
    </source>
</evidence>
<comment type="similarity">
    <text evidence="1">Belongs to the peptidase M16 family.</text>
</comment>
<keyword evidence="4" id="KW-0645">Protease</keyword>
<gene>
    <name evidence="4" type="ORF">SAMN02745206_03753</name>
</gene>
<evidence type="ECO:0000313" key="4">
    <source>
        <dbReference type="EMBL" id="SHG37197.1"/>
    </source>
</evidence>
<accession>A0A1M5J9F4</accession>
<keyword evidence="5" id="KW-1185">Reference proteome</keyword>
<feature type="domain" description="Peptidase M16 N-terminal" evidence="2">
    <location>
        <begin position="65"/>
        <end position="209"/>
    </location>
</feature>
<evidence type="ECO:0000313" key="5">
    <source>
        <dbReference type="Proteomes" id="UP000184076"/>
    </source>
</evidence>
<dbReference type="AlphaFoldDB" id="A0A1M5J9F4"/>
<feature type="domain" description="Peptidase M16 N-terminal" evidence="2">
    <location>
        <begin position="492"/>
        <end position="632"/>
    </location>
</feature>
<dbReference type="Pfam" id="PF05193">
    <property type="entry name" value="Peptidase_M16_C"/>
    <property type="match status" value="2"/>
</dbReference>
<dbReference type="InterPro" id="IPR050361">
    <property type="entry name" value="MPP/UQCRC_Complex"/>
</dbReference>